<dbReference type="Proteomes" id="UP000682005">
    <property type="component" value="Chromosome 1"/>
</dbReference>
<evidence type="ECO:0000256" key="7">
    <source>
        <dbReference type="ARBA" id="ARBA00023136"/>
    </source>
</evidence>
<comment type="similarity">
    <text evidence="10 11">Belongs to the TonB-dependent receptor family.</text>
</comment>
<dbReference type="Gene3D" id="2.170.130.10">
    <property type="entry name" value="TonB-dependent receptor, plug domain"/>
    <property type="match status" value="1"/>
</dbReference>
<dbReference type="PANTHER" id="PTHR30069:SF29">
    <property type="entry name" value="HEMOGLOBIN AND HEMOGLOBIN-HAPTOGLOBIN-BINDING PROTEIN 1-RELATED"/>
    <property type="match status" value="1"/>
</dbReference>
<dbReference type="STRING" id="1236517.ADJ77_03575"/>
<evidence type="ECO:0000256" key="6">
    <source>
        <dbReference type="ARBA" id="ARBA00023077"/>
    </source>
</evidence>
<keyword evidence="5 12" id="KW-0732">Signal</keyword>
<accession>A0A0K1NJQ6</accession>
<feature type="domain" description="TonB-dependent receptor plug" evidence="14">
    <location>
        <begin position="46"/>
        <end position="140"/>
    </location>
</feature>
<dbReference type="InterPro" id="IPR012910">
    <property type="entry name" value="Plug_dom"/>
</dbReference>
<evidence type="ECO:0000256" key="2">
    <source>
        <dbReference type="ARBA" id="ARBA00022448"/>
    </source>
</evidence>
<sequence>MRQLASFLLLLCPLGMIAQTVDTDTTQTIKEVVVNGFRISGNILASSPIQTLSHADMERLGIRDMGDALKRFSGVQVKDYGGVGGMKTVNIRGLGAGHTGVVYDGVQVGDCQSGQVDLSRFTLDNVSLVSLQIGQDDDVYQSAKSYASAGMINISTLQSYADRNSETTGQKTNLSTTVRTGSYGLFSPSLLFRQQFSHFAIGAYGSYERADGIYFFKLKNGIKTIHERRNNSDIETWRGEVNLDYQLNNRQTLKWKAYGFTSHRGLPGAVIYDNTYSAERLADKNVFTQFFYENRFSQHIKLKAAAKWNYSWSRYSDVPAGGYKEDTYRQQEAYLTATLWTQPLQGLHLSLAQDYAHNHLSMTLPQAANPTRNSLWTALAANYRTGQFTFNSSLLATNISERVKLGNASNGFHRLSPAFSLQWRCLQDLRFRLGYKDIFRTPTLNELYYTGVGNRRLNPEKSRQWNLGATYSHTFNHALQLSLTADGYFGNVTDKIIAVPRMFYWQMMNAGKVRQIGLDLSANMEKRWINDWSLSMTGSYSLLNATDRTNPTDVFYGDQIAYTPLHSGSASTLLHTPWMDLSYNVLLMGERYSLGYSIPQNRMTGFTDHSVTLSKNFRILKQQLRLQLDVRNLGNKNYEVVRFYPMPGTNWRLSVSWKL</sequence>
<dbReference type="GO" id="GO:0015344">
    <property type="term" value="F:siderophore uptake transmembrane transporter activity"/>
    <property type="evidence" value="ECO:0007669"/>
    <property type="project" value="TreeGrafter"/>
</dbReference>
<name>A0A0K1NJQ6_9BACT</name>
<evidence type="ECO:0000313" key="16">
    <source>
        <dbReference type="EMBL" id="QUB86537.1"/>
    </source>
</evidence>
<dbReference type="Pfam" id="PF07715">
    <property type="entry name" value="Plug"/>
    <property type="match status" value="1"/>
</dbReference>
<protein>
    <submittedName>
        <fullName evidence="15">Ligand-gated channel protein</fullName>
    </submittedName>
    <submittedName>
        <fullName evidence="16">TonB-dependent receptor</fullName>
    </submittedName>
</protein>
<evidence type="ECO:0000313" key="17">
    <source>
        <dbReference type="Proteomes" id="UP000060345"/>
    </source>
</evidence>
<evidence type="ECO:0000256" key="8">
    <source>
        <dbReference type="ARBA" id="ARBA00023170"/>
    </source>
</evidence>
<evidence type="ECO:0000256" key="4">
    <source>
        <dbReference type="ARBA" id="ARBA00022692"/>
    </source>
</evidence>
<evidence type="ECO:0000256" key="1">
    <source>
        <dbReference type="ARBA" id="ARBA00004571"/>
    </source>
</evidence>
<feature type="chain" id="PRO_5044544532" evidence="12">
    <location>
        <begin position="19"/>
        <end position="659"/>
    </location>
</feature>
<proteinExistence type="inferred from homology"/>
<feature type="domain" description="TonB-dependent receptor-like beta-barrel" evidence="13">
    <location>
        <begin position="226"/>
        <end position="633"/>
    </location>
</feature>
<dbReference type="GO" id="GO:0009279">
    <property type="term" value="C:cell outer membrane"/>
    <property type="evidence" value="ECO:0007669"/>
    <property type="project" value="UniProtKB-SubCell"/>
</dbReference>
<evidence type="ECO:0000256" key="5">
    <source>
        <dbReference type="ARBA" id="ARBA00022729"/>
    </source>
</evidence>
<dbReference type="EMBL" id="CP072370">
    <property type="protein sequence ID" value="QUB86537.1"/>
    <property type="molecule type" value="Genomic_DNA"/>
</dbReference>
<dbReference type="InterPro" id="IPR000531">
    <property type="entry name" value="Beta-barrel_TonB"/>
</dbReference>
<dbReference type="PROSITE" id="PS52016">
    <property type="entry name" value="TONB_DEPENDENT_REC_3"/>
    <property type="match status" value="1"/>
</dbReference>
<dbReference type="Gene3D" id="2.40.170.20">
    <property type="entry name" value="TonB-dependent receptor, beta-barrel domain"/>
    <property type="match status" value="1"/>
</dbReference>
<keyword evidence="18" id="KW-1185">Reference proteome</keyword>
<dbReference type="AlphaFoldDB" id="A0A0K1NJQ6"/>
<keyword evidence="3 10" id="KW-1134">Transmembrane beta strand</keyword>
<keyword evidence="2 10" id="KW-0813">Transport</keyword>
<evidence type="ECO:0000256" key="9">
    <source>
        <dbReference type="ARBA" id="ARBA00023237"/>
    </source>
</evidence>
<comment type="subcellular location">
    <subcellularLocation>
        <location evidence="1 10">Cell outer membrane</location>
        <topology evidence="1 10">Multi-pass membrane protein</topology>
    </subcellularLocation>
</comment>
<keyword evidence="7 10" id="KW-0472">Membrane</keyword>
<reference evidence="15 17" key="1">
    <citation type="submission" date="2015-07" db="EMBL/GenBank/DDBJ databases">
        <authorList>
            <person name="Noorani M."/>
        </authorList>
    </citation>
    <scope>NUCLEOTIDE SEQUENCE [LARGE SCALE GENOMIC DNA]</scope>
    <source>
        <strain evidence="15 17">W1435</strain>
    </source>
</reference>
<keyword evidence="9 10" id="KW-0998">Cell outer membrane</keyword>
<evidence type="ECO:0000256" key="10">
    <source>
        <dbReference type="PROSITE-ProRule" id="PRU01360"/>
    </source>
</evidence>
<evidence type="ECO:0000256" key="12">
    <source>
        <dbReference type="SAM" id="SignalP"/>
    </source>
</evidence>
<evidence type="ECO:0000313" key="18">
    <source>
        <dbReference type="Proteomes" id="UP000682005"/>
    </source>
</evidence>
<gene>
    <name evidence="15" type="ORF">ADJ77_03575</name>
    <name evidence="16" type="ORF">J5A51_10700</name>
</gene>
<dbReference type="RefSeq" id="WP_050696023.1">
    <property type="nucleotide sequence ID" value="NZ_CP012074.1"/>
</dbReference>
<reference evidence="16 18" key="2">
    <citation type="submission" date="2021-03" db="EMBL/GenBank/DDBJ databases">
        <title>Human Oral Microbial Genomes.</title>
        <authorList>
            <person name="Johnston C.D."/>
            <person name="Chen T."/>
            <person name="Dewhirst F.E."/>
        </authorList>
    </citation>
    <scope>NUCLEOTIDE SEQUENCE [LARGE SCALE GENOMIC DNA]</scope>
    <source>
        <strain evidence="16 18">W1435</strain>
    </source>
</reference>
<evidence type="ECO:0000256" key="3">
    <source>
        <dbReference type="ARBA" id="ARBA00022452"/>
    </source>
</evidence>
<evidence type="ECO:0000259" key="14">
    <source>
        <dbReference type="Pfam" id="PF07715"/>
    </source>
</evidence>
<dbReference type="EMBL" id="CP012074">
    <property type="protein sequence ID" value="AKU68916.1"/>
    <property type="molecule type" value="Genomic_DNA"/>
</dbReference>
<keyword evidence="4 10" id="KW-0812">Transmembrane</keyword>
<evidence type="ECO:0000313" key="15">
    <source>
        <dbReference type="EMBL" id="AKU68916.1"/>
    </source>
</evidence>
<dbReference type="InterPro" id="IPR037066">
    <property type="entry name" value="Plug_dom_sf"/>
</dbReference>
<dbReference type="InterPro" id="IPR036942">
    <property type="entry name" value="Beta-barrel_TonB_sf"/>
</dbReference>
<dbReference type="Pfam" id="PF00593">
    <property type="entry name" value="TonB_dep_Rec_b-barrel"/>
    <property type="match status" value="1"/>
</dbReference>
<dbReference type="SUPFAM" id="SSF56935">
    <property type="entry name" value="Porins"/>
    <property type="match status" value="1"/>
</dbReference>
<dbReference type="KEGG" id="pfus:ADJ77_03575"/>
<evidence type="ECO:0000256" key="11">
    <source>
        <dbReference type="RuleBase" id="RU003357"/>
    </source>
</evidence>
<organism evidence="15 17">
    <name type="scientific">Prevotella fusca JCM 17724</name>
    <dbReference type="NCBI Taxonomy" id="1236517"/>
    <lineage>
        <taxon>Bacteria</taxon>
        <taxon>Pseudomonadati</taxon>
        <taxon>Bacteroidota</taxon>
        <taxon>Bacteroidia</taxon>
        <taxon>Bacteroidales</taxon>
        <taxon>Prevotellaceae</taxon>
        <taxon>Prevotella</taxon>
    </lineage>
</organism>
<dbReference type="InterPro" id="IPR039426">
    <property type="entry name" value="TonB-dep_rcpt-like"/>
</dbReference>
<dbReference type="Proteomes" id="UP000060345">
    <property type="component" value="Chromosome 1"/>
</dbReference>
<feature type="signal peptide" evidence="12">
    <location>
        <begin position="1"/>
        <end position="18"/>
    </location>
</feature>
<keyword evidence="6 11" id="KW-0798">TonB box</keyword>
<dbReference type="eggNOG" id="COG4206">
    <property type="taxonomic scope" value="Bacteria"/>
</dbReference>
<dbReference type="GO" id="GO:0044718">
    <property type="term" value="P:siderophore transmembrane transport"/>
    <property type="evidence" value="ECO:0007669"/>
    <property type="project" value="TreeGrafter"/>
</dbReference>
<keyword evidence="8 16" id="KW-0675">Receptor</keyword>
<evidence type="ECO:0000259" key="13">
    <source>
        <dbReference type="Pfam" id="PF00593"/>
    </source>
</evidence>
<dbReference type="PANTHER" id="PTHR30069">
    <property type="entry name" value="TONB-DEPENDENT OUTER MEMBRANE RECEPTOR"/>
    <property type="match status" value="1"/>
</dbReference>